<reference evidence="2" key="1">
    <citation type="journal article" date="2020" name="Stud. Mycol.">
        <title>101 Dothideomycetes genomes: a test case for predicting lifestyles and emergence of pathogens.</title>
        <authorList>
            <person name="Haridas S."/>
            <person name="Albert R."/>
            <person name="Binder M."/>
            <person name="Bloem J."/>
            <person name="Labutti K."/>
            <person name="Salamov A."/>
            <person name="Andreopoulos B."/>
            <person name="Baker S."/>
            <person name="Barry K."/>
            <person name="Bills G."/>
            <person name="Bluhm B."/>
            <person name="Cannon C."/>
            <person name="Castanera R."/>
            <person name="Culley D."/>
            <person name="Daum C."/>
            <person name="Ezra D."/>
            <person name="Gonzalez J."/>
            <person name="Henrissat B."/>
            <person name="Kuo A."/>
            <person name="Liang C."/>
            <person name="Lipzen A."/>
            <person name="Lutzoni F."/>
            <person name="Magnuson J."/>
            <person name="Mondo S."/>
            <person name="Nolan M."/>
            <person name="Ohm R."/>
            <person name="Pangilinan J."/>
            <person name="Park H.-J."/>
            <person name="Ramirez L."/>
            <person name="Alfaro M."/>
            <person name="Sun H."/>
            <person name="Tritt A."/>
            <person name="Yoshinaga Y."/>
            <person name="Zwiers L.-H."/>
            <person name="Turgeon B."/>
            <person name="Goodwin S."/>
            <person name="Spatafora J."/>
            <person name="Crous P."/>
            <person name="Grigoriev I."/>
        </authorList>
    </citation>
    <scope>NUCLEOTIDE SEQUENCE</scope>
    <source>
        <strain evidence="2">CBS 123094</strain>
    </source>
</reference>
<dbReference type="EMBL" id="ML977565">
    <property type="protein sequence ID" value="KAF2004838.1"/>
    <property type="molecule type" value="Genomic_DNA"/>
</dbReference>
<dbReference type="OrthoDB" id="3358048at2759"/>
<keyword evidence="1" id="KW-0812">Transmembrane</keyword>
<feature type="transmembrane region" description="Helical" evidence="1">
    <location>
        <begin position="74"/>
        <end position="93"/>
    </location>
</feature>
<dbReference type="Proteomes" id="UP000799779">
    <property type="component" value="Unassembled WGS sequence"/>
</dbReference>
<evidence type="ECO:0000313" key="3">
    <source>
        <dbReference type="Proteomes" id="UP000799779"/>
    </source>
</evidence>
<name>A0A6A5WUQ9_9PLEO</name>
<gene>
    <name evidence="2" type="ORF">P154DRAFT_531014</name>
</gene>
<accession>A0A6A5WUQ9</accession>
<feature type="transmembrane region" description="Helical" evidence="1">
    <location>
        <begin position="47"/>
        <end position="68"/>
    </location>
</feature>
<proteinExistence type="predicted"/>
<keyword evidence="3" id="KW-1185">Reference proteome</keyword>
<keyword evidence="1" id="KW-1133">Transmembrane helix</keyword>
<feature type="transmembrane region" description="Helical" evidence="1">
    <location>
        <begin position="154"/>
        <end position="174"/>
    </location>
</feature>
<sequence>MATTRLRQTFRYPADDSDDEVEQGMDEQDQETLLTTLSTHDTSSTRLYTHLLLLLPLSPILLYLPQLLSLSTTIPSLAAITSLLASAYTLYFLPLPPVRADAVPDPTLNAAKSGVRKGKAILRDETGGRGPSTVGEVPVVPFVSEEVAEGLAKYTILVNGVLVGMLTVVELWSGRSWSEGMMIGGGYVPGFVMGVIMYARRALRVVDLGELERLRYWGKSA</sequence>
<protein>
    <submittedName>
        <fullName evidence="2">Uncharacterized protein</fullName>
    </submittedName>
</protein>
<keyword evidence="1" id="KW-0472">Membrane</keyword>
<organism evidence="2 3">
    <name type="scientific">Amniculicola lignicola CBS 123094</name>
    <dbReference type="NCBI Taxonomy" id="1392246"/>
    <lineage>
        <taxon>Eukaryota</taxon>
        <taxon>Fungi</taxon>
        <taxon>Dikarya</taxon>
        <taxon>Ascomycota</taxon>
        <taxon>Pezizomycotina</taxon>
        <taxon>Dothideomycetes</taxon>
        <taxon>Pleosporomycetidae</taxon>
        <taxon>Pleosporales</taxon>
        <taxon>Amniculicolaceae</taxon>
        <taxon>Amniculicola</taxon>
    </lineage>
</organism>
<evidence type="ECO:0000313" key="2">
    <source>
        <dbReference type="EMBL" id="KAF2004838.1"/>
    </source>
</evidence>
<feature type="transmembrane region" description="Helical" evidence="1">
    <location>
        <begin position="180"/>
        <end position="199"/>
    </location>
</feature>
<evidence type="ECO:0000256" key="1">
    <source>
        <dbReference type="SAM" id="Phobius"/>
    </source>
</evidence>
<dbReference type="AlphaFoldDB" id="A0A6A5WUQ9"/>